<protein>
    <submittedName>
        <fullName evidence="4">Secretion activator protein</fullName>
    </submittedName>
</protein>
<proteinExistence type="predicted"/>
<dbReference type="SUPFAM" id="SSF53955">
    <property type="entry name" value="Lysozyme-like"/>
    <property type="match status" value="1"/>
</dbReference>
<dbReference type="RefSeq" id="WP_052244756.1">
    <property type="nucleotide sequence ID" value="NZ_JSUQ01000020.1"/>
</dbReference>
<evidence type="ECO:0000256" key="2">
    <source>
        <dbReference type="SAM" id="Phobius"/>
    </source>
</evidence>
<dbReference type="EMBL" id="JSUQ01000020">
    <property type="protein sequence ID" value="KHQ51085.1"/>
    <property type="molecule type" value="Genomic_DNA"/>
</dbReference>
<dbReference type="Proteomes" id="UP000030960">
    <property type="component" value="Unassembled WGS sequence"/>
</dbReference>
<evidence type="ECO:0000256" key="1">
    <source>
        <dbReference type="SAM" id="MobiDB-lite"/>
    </source>
</evidence>
<accession>A0A0B3RIJ1</accession>
<feature type="region of interest" description="Disordered" evidence="1">
    <location>
        <begin position="171"/>
        <end position="204"/>
    </location>
</feature>
<feature type="transmembrane region" description="Helical" evidence="2">
    <location>
        <begin position="228"/>
        <end position="246"/>
    </location>
</feature>
<evidence type="ECO:0000313" key="4">
    <source>
        <dbReference type="EMBL" id="KHQ51085.1"/>
    </source>
</evidence>
<dbReference type="Gene3D" id="1.20.141.10">
    <property type="entry name" value="Chitosanase, subunit A, domain 1"/>
    <property type="match status" value="1"/>
</dbReference>
<sequence length="253" mass="27450">MKQNFDRALALVLQHEGGYVNHPDDPGGATNRGVTQRTYNAWLRRRGELAQDVRNITTPEVHAIYRAQYWDIVRGDDLPNGLDYAVFDFAVNSGPRRATEFLQRILGVEVDGALGEVTLAAAHEADAIGTIADLCDNRLAWLKRLRHWPTFGRGWSRRVSEVRSVGIEMARGRGVSADNPGPPPAPAPQTGTEPRTRAKAQAADNADTLTAGGVLTGLLGGATQTEGAVQLLLVVGVLALVGFIIWRKWKAEA</sequence>
<organism evidence="4 5">
    <name type="scientific">Mameliella alba</name>
    <dbReference type="NCBI Taxonomy" id="561184"/>
    <lineage>
        <taxon>Bacteria</taxon>
        <taxon>Pseudomonadati</taxon>
        <taxon>Pseudomonadota</taxon>
        <taxon>Alphaproteobacteria</taxon>
        <taxon>Rhodobacterales</taxon>
        <taxon>Roseobacteraceae</taxon>
        <taxon>Mameliella</taxon>
    </lineage>
</organism>
<keyword evidence="5" id="KW-1185">Reference proteome</keyword>
<dbReference type="CDD" id="cd13926">
    <property type="entry name" value="N-acetylmuramidase_GH108"/>
    <property type="match status" value="1"/>
</dbReference>
<name>A0A0B3RIJ1_9RHOB</name>
<keyword evidence="2" id="KW-0472">Membrane</keyword>
<comment type="caution">
    <text evidence="4">The sequence shown here is derived from an EMBL/GenBank/DDBJ whole genome shotgun (WGS) entry which is preliminary data.</text>
</comment>
<dbReference type="Pfam" id="PF05838">
    <property type="entry name" value="Glyco_hydro_108"/>
    <property type="match status" value="1"/>
</dbReference>
<dbReference type="InterPro" id="IPR008565">
    <property type="entry name" value="TtsA-like_GH18_dom"/>
</dbReference>
<dbReference type="OrthoDB" id="9815229at2"/>
<feature type="domain" description="TtsA-like Glycoside hydrolase family 108" evidence="3">
    <location>
        <begin position="10"/>
        <end position="94"/>
    </location>
</feature>
<evidence type="ECO:0000313" key="5">
    <source>
        <dbReference type="Proteomes" id="UP000030960"/>
    </source>
</evidence>
<evidence type="ECO:0000259" key="3">
    <source>
        <dbReference type="Pfam" id="PF05838"/>
    </source>
</evidence>
<dbReference type="PATRIC" id="fig|1515334.3.peg.4486"/>
<reference evidence="4 5" key="1">
    <citation type="submission" date="2014-10" db="EMBL/GenBank/DDBJ databases">
        <title>Genome sequence of Ponticoccus sp. strain UMTAT08 isolated from clonal culture of toxic dinoflagellate Alexandrium tamiyavanichii.</title>
        <authorList>
            <person name="Gan H.Y."/>
            <person name="Muhd D.-D."/>
            <person name="Mohd Noor M.E."/>
            <person name="Yeong Y.S."/>
            <person name="Usup G."/>
        </authorList>
    </citation>
    <scope>NUCLEOTIDE SEQUENCE [LARGE SCALE GENOMIC DNA]</scope>
    <source>
        <strain evidence="4 5">UMTAT08</strain>
    </source>
</reference>
<dbReference type="AlphaFoldDB" id="A0A0B3RIJ1"/>
<keyword evidence="2" id="KW-0812">Transmembrane</keyword>
<keyword evidence="2" id="KW-1133">Transmembrane helix</keyword>
<dbReference type="InterPro" id="IPR023346">
    <property type="entry name" value="Lysozyme-like_dom_sf"/>
</dbReference>
<gene>
    <name evidence="4" type="ORF">OA50_04456</name>
</gene>